<gene>
    <name evidence="1" type="ORF">O6H91_01G020100</name>
</gene>
<evidence type="ECO:0000313" key="2">
    <source>
        <dbReference type="Proteomes" id="UP001162992"/>
    </source>
</evidence>
<organism evidence="1 2">
    <name type="scientific">Diphasiastrum complanatum</name>
    <name type="common">Issler's clubmoss</name>
    <name type="synonym">Lycopodium complanatum</name>
    <dbReference type="NCBI Taxonomy" id="34168"/>
    <lineage>
        <taxon>Eukaryota</taxon>
        <taxon>Viridiplantae</taxon>
        <taxon>Streptophyta</taxon>
        <taxon>Embryophyta</taxon>
        <taxon>Tracheophyta</taxon>
        <taxon>Lycopodiopsida</taxon>
        <taxon>Lycopodiales</taxon>
        <taxon>Lycopodiaceae</taxon>
        <taxon>Lycopodioideae</taxon>
        <taxon>Diphasiastrum</taxon>
    </lineage>
</organism>
<reference evidence="2" key="1">
    <citation type="journal article" date="2024" name="Proc. Natl. Acad. Sci. U.S.A.">
        <title>Extraordinary preservation of gene collinearity over three hundred million years revealed in homosporous lycophytes.</title>
        <authorList>
            <person name="Li C."/>
            <person name="Wickell D."/>
            <person name="Kuo L.Y."/>
            <person name="Chen X."/>
            <person name="Nie B."/>
            <person name="Liao X."/>
            <person name="Peng D."/>
            <person name="Ji J."/>
            <person name="Jenkins J."/>
            <person name="Williams M."/>
            <person name="Shu S."/>
            <person name="Plott C."/>
            <person name="Barry K."/>
            <person name="Rajasekar S."/>
            <person name="Grimwood J."/>
            <person name="Han X."/>
            <person name="Sun S."/>
            <person name="Hou Z."/>
            <person name="He W."/>
            <person name="Dai G."/>
            <person name="Sun C."/>
            <person name="Schmutz J."/>
            <person name="Leebens-Mack J.H."/>
            <person name="Li F.W."/>
            <person name="Wang L."/>
        </authorList>
    </citation>
    <scope>NUCLEOTIDE SEQUENCE [LARGE SCALE GENOMIC DNA]</scope>
    <source>
        <strain evidence="2">cv. PW_Plant_1</strain>
    </source>
</reference>
<keyword evidence="2" id="KW-1185">Reference proteome</keyword>
<proteinExistence type="predicted"/>
<evidence type="ECO:0000313" key="1">
    <source>
        <dbReference type="EMBL" id="KAJ7568131.1"/>
    </source>
</evidence>
<name>A0ACC2ENX1_DIPCM</name>
<sequence>MEYQLSLTSSTKDVSRVMDLSGSLPKPHILTAQEVRTNKVFEMWGDPEVSVLLDVFQEKWFALCRGNLSAEHWKWIAEKLGGRYKSLQGRTGLQCKSKIEKMRTKFRKEKKLFDKSGVPSKWKFFDQMANLCPDLPRGSDDCLESAMHAMEAVMDTPPSFHTQSPTPLEAREQETNIFPSFVNRRSSVNTPTGKKMVCEREMRDAGSPKAKISRLQDLSRGNCVQKTRNLRELVDLVKSFTHQVLQVELSKIELLKDMAREQRELAREQRELAREQRESHERMITLVLQTIMSIQETKDARSRSS</sequence>
<dbReference type="Proteomes" id="UP001162992">
    <property type="component" value="Chromosome 1"/>
</dbReference>
<protein>
    <submittedName>
        <fullName evidence="1">Uncharacterized protein</fullName>
    </submittedName>
</protein>
<comment type="caution">
    <text evidence="1">The sequence shown here is derived from an EMBL/GenBank/DDBJ whole genome shotgun (WGS) entry which is preliminary data.</text>
</comment>
<dbReference type="EMBL" id="CM055092">
    <property type="protein sequence ID" value="KAJ7568131.1"/>
    <property type="molecule type" value="Genomic_DNA"/>
</dbReference>
<accession>A0ACC2ENX1</accession>